<dbReference type="InterPro" id="IPR023616">
    <property type="entry name" value="Cyt_c_oxase-like_su1_dom"/>
</dbReference>
<dbReference type="InterPro" id="IPR036927">
    <property type="entry name" value="Cyt_c_oxase-like_su1_sf"/>
</dbReference>
<keyword evidence="3" id="KW-0812">Transmembrane</keyword>
<accession>A0A4R6BMG5</accession>
<dbReference type="InterPro" id="IPR033943">
    <property type="entry name" value="Ba3-like_Oxidase_I"/>
</dbReference>
<dbReference type="Proteomes" id="UP000295328">
    <property type="component" value="Unassembled WGS sequence"/>
</dbReference>
<dbReference type="EMBL" id="SCWE01000001">
    <property type="protein sequence ID" value="TDM03013.1"/>
    <property type="molecule type" value="Genomic_DNA"/>
</dbReference>
<feature type="transmembrane region" description="Helical" evidence="3">
    <location>
        <begin position="312"/>
        <end position="336"/>
    </location>
</feature>
<dbReference type="PANTHER" id="PTHR10422">
    <property type="entry name" value="CYTOCHROME C OXIDASE SUBUNIT 1"/>
    <property type="match status" value="1"/>
</dbReference>
<keyword evidence="3" id="KW-0472">Membrane</keyword>
<feature type="transmembrane region" description="Helical" evidence="3">
    <location>
        <begin position="243"/>
        <end position="267"/>
    </location>
</feature>
<gene>
    <name evidence="5" type="ORF">ERX37_02700</name>
</gene>
<dbReference type="Pfam" id="PF00115">
    <property type="entry name" value="COX1"/>
    <property type="match status" value="1"/>
</dbReference>
<dbReference type="AlphaFoldDB" id="A0A4R6BMG5"/>
<feature type="transmembrane region" description="Helical" evidence="3">
    <location>
        <begin position="155"/>
        <end position="176"/>
    </location>
</feature>
<feature type="transmembrane region" description="Helical" evidence="3">
    <location>
        <begin position="442"/>
        <end position="462"/>
    </location>
</feature>
<dbReference type="PRINTS" id="PR01165">
    <property type="entry name" value="CYCOXIDASEI"/>
</dbReference>
<evidence type="ECO:0000259" key="4">
    <source>
        <dbReference type="PROSITE" id="PS50855"/>
    </source>
</evidence>
<reference evidence="5 6" key="1">
    <citation type="submission" date="2019-01" db="EMBL/GenBank/DDBJ databases">
        <title>Draft genome sequences of the type strains of six Macrococcus species.</title>
        <authorList>
            <person name="Mazhar S."/>
            <person name="Altermann E."/>
            <person name="Hill C."/>
            <person name="Mcauliffe O."/>
        </authorList>
    </citation>
    <scope>NUCLEOTIDE SEQUENCE [LARGE SCALE GENOMIC DNA]</scope>
    <source>
        <strain evidence="5 6">CCM4809</strain>
    </source>
</reference>
<comment type="caution">
    <text evidence="5">The sequence shown here is derived from an EMBL/GenBank/DDBJ whole genome shotgun (WGS) entry which is preliminary data.</text>
</comment>
<organism evidence="5 6">
    <name type="scientific">Macrococcus hajekii</name>
    <dbReference type="NCBI Taxonomy" id="198482"/>
    <lineage>
        <taxon>Bacteria</taxon>
        <taxon>Bacillati</taxon>
        <taxon>Bacillota</taxon>
        <taxon>Bacilli</taxon>
        <taxon>Bacillales</taxon>
        <taxon>Staphylococcaceae</taxon>
        <taxon>Macrococcus</taxon>
    </lineage>
</organism>
<feature type="transmembrane region" description="Helical" evidence="3">
    <location>
        <begin position="482"/>
        <end position="507"/>
    </location>
</feature>
<feature type="transmembrane region" description="Helical" evidence="3">
    <location>
        <begin position="121"/>
        <end position="143"/>
    </location>
</feature>
<sequence>MSEVIYNSETGVNHHQYRKHKIFEVNEKEENKVIDRKDAKLVMAHMYVAIVCLIIGGLAGLVQTLVRSGTLKLPAGIGYYQILTVHGIILALVLTTFFIMGFQISAISRTTGPLSGLSRRLGWIGFWVMLIGTAMAATMVLLNKATVLYTFYAPLQAHVIFYIGMALVIVGSWISAAGQMMGYFRWRKEHPGQKTPLISYMATINNVMWIVCSIGVALTVLLQMIPWSLGLVDRIDVTLSRTLFWYFGHALVYFWLLPAYMSWYAVVPKIIGTKAFSDNLARFAFMLFLFFSIPVGIHHQLVEPGIDVTWKYVQVVLTFMVVIPSLMTAFSLFATFETYGRKTGAKGLLGWLKTLPWNDARFVLPFIGMAAFIPGGAGGLVNASAQMDQVVHNTIWITGHFHLTVATAVILTFFGTMYWLIPHCTGRVLTKQLNKLALIQGYMWAIGMSIMSGAMHFIGLFGAPRRSTYSEYGGSKVAAEWIPYQIIQAVGGTILFISIILVVIIFIRLAFFAPKGHEPYPIATAMDEHLPTTKLVENWKFLIIVTIALILIAYTIPVSQMFIDPPPGAKGFGEGKLW</sequence>
<proteinExistence type="predicted"/>
<feature type="transmembrane region" description="Helical" evidence="3">
    <location>
        <begin position="401"/>
        <end position="421"/>
    </location>
</feature>
<dbReference type="CDD" id="cd01660">
    <property type="entry name" value="ba3-like_Oxidase_I"/>
    <property type="match status" value="1"/>
</dbReference>
<dbReference type="GO" id="GO:0009060">
    <property type="term" value="P:aerobic respiration"/>
    <property type="evidence" value="ECO:0007669"/>
    <property type="project" value="InterPro"/>
</dbReference>
<feature type="domain" description="Cytochrome oxidase subunit I profile" evidence="4">
    <location>
        <begin position="17"/>
        <end position="511"/>
    </location>
</feature>
<dbReference type="Gene3D" id="1.20.210.10">
    <property type="entry name" value="Cytochrome c oxidase-like, subunit I domain"/>
    <property type="match status" value="1"/>
</dbReference>
<evidence type="ECO:0000313" key="6">
    <source>
        <dbReference type="Proteomes" id="UP000295328"/>
    </source>
</evidence>
<evidence type="ECO:0000313" key="5">
    <source>
        <dbReference type="EMBL" id="TDM03013.1"/>
    </source>
</evidence>
<name>A0A4R6BMG5_9STAP</name>
<evidence type="ECO:0000256" key="1">
    <source>
        <dbReference type="ARBA" id="ARBA00022660"/>
    </source>
</evidence>
<dbReference type="OrthoDB" id="9764568at2"/>
<keyword evidence="1" id="KW-0679">Respiratory chain</keyword>
<dbReference type="PANTHER" id="PTHR10422:SF40">
    <property type="entry name" value="CYTOCHROME C OXIDASE SUBUNIT I"/>
    <property type="match status" value="1"/>
</dbReference>
<keyword evidence="6" id="KW-1185">Reference proteome</keyword>
<dbReference type="PROSITE" id="PS50855">
    <property type="entry name" value="COX1"/>
    <property type="match status" value="1"/>
</dbReference>
<dbReference type="SUPFAM" id="SSF81442">
    <property type="entry name" value="Cytochrome c oxidase subunit I-like"/>
    <property type="match status" value="1"/>
</dbReference>
<protein>
    <submittedName>
        <fullName evidence="5">B(O/a)3-type cytochrome-c oxidase subunit 1</fullName>
    </submittedName>
</protein>
<dbReference type="GO" id="GO:0004129">
    <property type="term" value="F:cytochrome-c oxidase activity"/>
    <property type="evidence" value="ECO:0007669"/>
    <property type="project" value="InterPro"/>
</dbReference>
<keyword evidence="2" id="KW-0249">Electron transport</keyword>
<dbReference type="GO" id="GO:0016020">
    <property type="term" value="C:membrane"/>
    <property type="evidence" value="ECO:0007669"/>
    <property type="project" value="InterPro"/>
</dbReference>
<feature type="transmembrane region" description="Helical" evidence="3">
    <location>
        <begin position="197"/>
        <end position="223"/>
    </location>
</feature>
<feature type="transmembrane region" description="Helical" evidence="3">
    <location>
        <begin position="46"/>
        <end position="66"/>
    </location>
</feature>
<keyword evidence="1" id="KW-0813">Transport</keyword>
<feature type="transmembrane region" description="Helical" evidence="3">
    <location>
        <begin position="78"/>
        <end position="100"/>
    </location>
</feature>
<feature type="transmembrane region" description="Helical" evidence="3">
    <location>
        <begin position="279"/>
        <end position="297"/>
    </location>
</feature>
<evidence type="ECO:0000256" key="2">
    <source>
        <dbReference type="ARBA" id="ARBA00022982"/>
    </source>
</evidence>
<keyword evidence="3" id="KW-1133">Transmembrane helix</keyword>
<dbReference type="InterPro" id="IPR000883">
    <property type="entry name" value="Cyt_C_Oxase_1"/>
</dbReference>
<evidence type="ECO:0000256" key="3">
    <source>
        <dbReference type="SAM" id="Phobius"/>
    </source>
</evidence>
<feature type="transmembrane region" description="Helical" evidence="3">
    <location>
        <begin position="362"/>
        <end position="381"/>
    </location>
</feature>
<feature type="transmembrane region" description="Helical" evidence="3">
    <location>
        <begin position="541"/>
        <end position="563"/>
    </location>
</feature>
<dbReference type="GO" id="GO:0020037">
    <property type="term" value="F:heme binding"/>
    <property type="evidence" value="ECO:0007669"/>
    <property type="project" value="InterPro"/>
</dbReference>